<dbReference type="AlphaFoldDB" id="A0A165V772"/>
<name>A0A165V772_9AGAM</name>
<dbReference type="InterPro" id="IPR050329">
    <property type="entry name" value="GLI_C2H2-zinc-finger"/>
</dbReference>
<dbReference type="PANTHER" id="PTHR19818:SF139">
    <property type="entry name" value="PAIR-RULE PROTEIN ODD-PAIRED"/>
    <property type="match status" value="1"/>
</dbReference>
<dbReference type="Pfam" id="PF00096">
    <property type="entry name" value="zf-C2H2"/>
    <property type="match status" value="2"/>
</dbReference>
<evidence type="ECO:0000313" key="8">
    <source>
        <dbReference type="Proteomes" id="UP000076761"/>
    </source>
</evidence>
<feature type="domain" description="C2H2-type" evidence="6">
    <location>
        <begin position="52"/>
        <end position="81"/>
    </location>
</feature>
<sequence length="127" mass="14359">MPSRDEQLRRRDLSTLEKKSLVCGIDGCEKVFARAAEVQRHQRNVHLRIRPFKCKWDGCEARFSAKTSLHNHMNTHTGAKPHICGVSGCQSAFADQSSRSRHRIERHTICDIYTCDASGCGARYNAS</sequence>
<evidence type="ECO:0000313" key="7">
    <source>
        <dbReference type="EMBL" id="KZT29261.1"/>
    </source>
</evidence>
<keyword evidence="1" id="KW-0479">Metal-binding</keyword>
<feature type="domain" description="C2H2-type" evidence="6">
    <location>
        <begin position="21"/>
        <end position="51"/>
    </location>
</feature>
<dbReference type="GO" id="GO:0000978">
    <property type="term" value="F:RNA polymerase II cis-regulatory region sequence-specific DNA binding"/>
    <property type="evidence" value="ECO:0007669"/>
    <property type="project" value="TreeGrafter"/>
</dbReference>
<evidence type="ECO:0000256" key="2">
    <source>
        <dbReference type="ARBA" id="ARBA00022737"/>
    </source>
</evidence>
<dbReference type="Proteomes" id="UP000076761">
    <property type="component" value="Unassembled WGS sequence"/>
</dbReference>
<dbReference type="PANTHER" id="PTHR19818">
    <property type="entry name" value="ZINC FINGER PROTEIN ZIC AND GLI"/>
    <property type="match status" value="1"/>
</dbReference>
<protein>
    <recommendedName>
        <fullName evidence="6">C2H2-type domain-containing protein</fullName>
    </recommendedName>
</protein>
<keyword evidence="4" id="KW-0862">Zinc</keyword>
<proteinExistence type="predicted"/>
<dbReference type="PROSITE" id="PS00028">
    <property type="entry name" value="ZINC_FINGER_C2H2_1"/>
    <property type="match status" value="3"/>
</dbReference>
<dbReference type="FunFam" id="3.30.160.60:FF:000072">
    <property type="entry name" value="zinc finger protein 143 isoform X1"/>
    <property type="match status" value="1"/>
</dbReference>
<gene>
    <name evidence="7" type="ORF">NEOLEDRAFT_1056442</name>
</gene>
<keyword evidence="8" id="KW-1185">Reference proteome</keyword>
<dbReference type="Gene3D" id="3.30.160.60">
    <property type="entry name" value="Classic Zinc Finger"/>
    <property type="match status" value="3"/>
</dbReference>
<evidence type="ECO:0000259" key="6">
    <source>
        <dbReference type="PROSITE" id="PS50157"/>
    </source>
</evidence>
<dbReference type="SUPFAM" id="SSF57667">
    <property type="entry name" value="beta-beta-alpha zinc fingers"/>
    <property type="match status" value="2"/>
</dbReference>
<dbReference type="OrthoDB" id="654211at2759"/>
<organism evidence="7 8">
    <name type="scientific">Neolentinus lepideus HHB14362 ss-1</name>
    <dbReference type="NCBI Taxonomy" id="1314782"/>
    <lineage>
        <taxon>Eukaryota</taxon>
        <taxon>Fungi</taxon>
        <taxon>Dikarya</taxon>
        <taxon>Basidiomycota</taxon>
        <taxon>Agaricomycotina</taxon>
        <taxon>Agaricomycetes</taxon>
        <taxon>Gloeophyllales</taxon>
        <taxon>Gloeophyllaceae</taxon>
        <taxon>Neolentinus</taxon>
    </lineage>
</organism>
<dbReference type="STRING" id="1314782.A0A165V772"/>
<dbReference type="InParanoid" id="A0A165V772"/>
<dbReference type="SMART" id="SM00355">
    <property type="entry name" value="ZnF_C2H2"/>
    <property type="match status" value="3"/>
</dbReference>
<keyword evidence="2" id="KW-0677">Repeat</keyword>
<dbReference type="GO" id="GO:0008270">
    <property type="term" value="F:zinc ion binding"/>
    <property type="evidence" value="ECO:0007669"/>
    <property type="project" value="UniProtKB-KW"/>
</dbReference>
<dbReference type="EMBL" id="KV425554">
    <property type="protein sequence ID" value="KZT29261.1"/>
    <property type="molecule type" value="Genomic_DNA"/>
</dbReference>
<keyword evidence="3 5" id="KW-0863">Zinc-finger</keyword>
<dbReference type="GO" id="GO:0000981">
    <property type="term" value="F:DNA-binding transcription factor activity, RNA polymerase II-specific"/>
    <property type="evidence" value="ECO:0007669"/>
    <property type="project" value="UniProtKB-ARBA"/>
</dbReference>
<dbReference type="GO" id="GO:0005634">
    <property type="term" value="C:nucleus"/>
    <property type="evidence" value="ECO:0007669"/>
    <property type="project" value="TreeGrafter"/>
</dbReference>
<evidence type="ECO:0000256" key="4">
    <source>
        <dbReference type="ARBA" id="ARBA00022833"/>
    </source>
</evidence>
<accession>A0A165V772</accession>
<dbReference type="PROSITE" id="PS50157">
    <property type="entry name" value="ZINC_FINGER_C2H2_2"/>
    <property type="match status" value="2"/>
</dbReference>
<evidence type="ECO:0000256" key="5">
    <source>
        <dbReference type="PROSITE-ProRule" id="PRU00042"/>
    </source>
</evidence>
<reference evidence="7 8" key="1">
    <citation type="journal article" date="2016" name="Mol. Biol. Evol.">
        <title>Comparative Genomics of Early-Diverging Mushroom-Forming Fungi Provides Insights into the Origins of Lignocellulose Decay Capabilities.</title>
        <authorList>
            <person name="Nagy L.G."/>
            <person name="Riley R."/>
            <person name="Tritt A."/>
            <person name="Adam C."/>
            <person name="Daum C."/>
            <person name="Floudas D."/>
            <person name="Sun H."/>
            <person name="Yadav J.S."/>
            <person name="Pangilinan J."/>
            <person name="Larsson K.H."/>
            <person name="Matsuura K."/>
            <person name="Barry K."/>
            <person name="Labutti K."/>
            <person name="Kuo R."/>
            <person name="Ohm R.A."/>
            <person name="Bhattacharya S.S."/>
            <person name="Shirouzu T."/>
            <person name="Yoshinaga Y."/>
            <person name="Martin F.M."/>
            <person name="Grigoriev I.V."/>
            <person name="Hibbett D.S."/>
        </authorList>
    </citation>
    <scope>NUCLEOTIDE SEQUENCE [LARGE SCALE GENOMIC DNA]</scope>
    <source>
        <strain evidence="7 8">HHB14362 ss-1</strain>
    </source>
</reference>
<evidence type="ECO:0000256" key="1">
    <source>
        <dbReference type="ARBA" id="ARBA00022723"/>
    </source>
</evidence>
<evidence type="ECO:0000256" key="3">
    <source>
        <dbReference type="ARBA" id="ARBA00022771"/>
    </source>
</evidence>
<dbReference type="InterPro" id="IPR013087">
    <property type="entry name" value="Znf_C2H2_type"/>
</dbReference>
<dbReference type="GO" id="GO:0045944">
    <property type="term" value="P:positive regulation of transcription by RNA polymerase II"/>
    <property type="evidence" value="ECO:0007669"/>
    <property type="project" value="UniProtKB-ARBA"/>
</dbReference>
<dbReference type="InterPro" id="IPR036236">
    <property type="entry name" value="Znf_C2H2_sf"/>
</dbReference>